<reference evidence="10 11" key="1">
    <citation type="submission" date="2018-11" db="EMBL/GenBank/DDBJ databases">
        <title>Genomic Encyclopedia of Type Strains, Phase IV (KMG-IV): sequencing the most valuable type-strain genomes for metagenomic binning, comparative biology and taxonomic classification.</title>
        <authorList>
            <person name="Goeker M."/>
        </authorList>
    </citation>
    <scope>NUCLEOTIDE SEQUENCE [LARGE SCALE GENOMIC DNA]</scope>
    <source>
        <strain evidence="10 11">DSM 5900</strain>
    </source>
</reference>
<comment type="function">
    <text evidence="9">Converts cobyric acid to cobinamide by the addition of aminopropanol on the F carboxylic group.</text>
</comment>
<comment type="similarity">
    <text evidence="3 9">Belongs to the CobD/CbiB family.</text>
</comment>
<dbReference type="EMBL" id="RJKX01000014">
    <property type="protein sequence ID" value="ROP90730.1"/>
    <property type="molecule type" value="Genomic_DNA"/>
</dbReference>
<dbReference type="PANTHER" id="PTHR34308:SF1">
    <property type="entry name" value="COBALAMIN BIOSYNTHESIS PROTEIN CBIB"/>
    <property type="match status" value="1"/>
</dbReference>
<dbReference type="Pfam" id="PF03186">
    <property type="entry name" value="CobD_Cbib"/>
    <property type="match status" value="1"/>
</dbReference>
<feature type="transmembrane region" description="Helical" evidence="9">
    <location>
        <begin position="167"/>
        <end position="188"/>
    </location>
</feature>
<evidence type="ECO:0000313" key="10">
    <source>
        <dbReference type="EMBL" id="ROP90730.1"/>
    </source>
</evidence>
<gene>
    <name evidence="9" type="primary">cobD</name>
    <name evidence="10" type="ORF">EDC65_2587</name>
</gene>
<accession>A0A3N1LHK2</accession>
<dbReference type="RefSeq" id="WP_123690131.1">
    <property type="nucleotide sequence ID" value="NZ_AP019700.1"/>
</dbReference>
<dbReference type="UniPathway" id="UPA00148"/>
<proteinExistence type="inferred from homology"/>
<dbReference type="GO" id="GO:0015420">
    <property type="term" value="F:ABC-type vitamin B12 transporter activity"/>
    <property type="evidence" value="ECO:0007669"/>
    <property type="project" value="UniProtKB-UniRule"/>
</dbReference>
<feature type="transmembrane region" description="Helical" evidence="9">
    <location>
        <begin position="308"/>
        <end position="329"/>
    </location>
</feature>
<evidence type="ECO:0000256" key="2">
    <source>
        <dbReference type="ARBA" id="ARBA00004953"/>
    </source>
</evidence>
<evidence type="ECO:0000256" key="6">
    <source>
        <dbReference type="ARBA" id="ARBA00022692"/>
    </source>
</evidence>
<dbReference type="GO" id="GO:0048472">
    <property type="term" value="F:threonine-phosphate decarboxylase activity"/>
    <property type="evidence" value="ECO:0007669"/>
    <property type="project" value="InterPro"/>
</dbReference>
<keyword evidence="8 9" id="KW-0472">Membrane</keyword>
<keyword evidence="4 9" id="KW-1003">Cell membrane</keyword>
<evidence type="ECO:0000256" key="5">
    <source>
        <dbReference type="ARBA" id="ARBA00022573"/>
    </source>
</evidence>
<comment type="subcellular location">
    <subcellularLocation>
        <location evidence="1 9">Cell membrane</location>
        <topology evidence="1 9">Multi-pass membrane protein</topology>
    </subcellularLocation>
</comment>
<keyword evidence="5 9" id="KW-0169">Cobalamin biosynthesis</keyword>
<feature type="transmembrane region" description="Helical" evidence="9">
    <location>
        <begin position="65"/>
        <end position="89"/>
    </location>
</feature>
<evidence type="ECO:0000256" key="8">
    <source>
        <dbReference type="ARBA" id="ARBA00023136"/>
    </source>
</evidence>
<protein>
    <recommendedName>
        <fullName evidence="9">Cobalamin biosynthesis protein CobD</fullName>
    </recommendedName>
</protein>
<name>A0A3N1LHK2_9PROT</name>
<evidence type="ECO:0000256" key="7">
    <source>
        <dbReference type="ARBA" id="ARBA00022989"/>
    </source>
</evidence>
<evidence type="ECO:0000256" key="9">
    <source>
        <dbReference type="HAMAP-Rule" id="MF_00024"/>
    </source>
</evidence>
<keyword evidence="6 9" id="KW-0812">Transmembrane</keyword>
<dbReference type="GO" id="GO:0005886">
    <property type="term" value="C:plasma membrane"/>
    <property type="evidence" value="ECO:0007669"/>
    <property type="project" value="UniProtKB-SubCell"/>
</dbReference>
<comment type="caution">
    <text evidence="10">The sequence shown here is derived from an EMBL/GenBank/DDBJ whole genome shotgun (WGS) entry which is preliminary data.</text>
</comment>
<dbReference type="PANTHER" id="PTHR34308">
    <property type="entry name" value="COBALAMIN BIOSYNTHESIS PROTEIN CBIB"/>
    <property type="match status" value="1"/>
</dbReference>
<evidence type="ECO:0000256" key="3">
    <source>
        <dbReference type="ARBA" id="ARBA00006263"/>
    </source>
</evidence>
<feature type="transmembrane region" description="Helical" evidence="9">
    <location>
        <begin position="36"/>
        <end position="53"/>
    </location>
</feature>
<comment type="caution">
    <text evidence="9">Lacks conserved residue(s) required for the propagation of feature annotation.</text>
</comment>
<evidence type="ECO:0000256" key="4">
    <source>
        <dbReference type="ARBA" id="ARBA00022475"/>
    </source>
</evidence>
<dbReference type="AlphaFoldDB" id="A0A3N1LHK2"/>
<evidence type="ECO:0000256" key="1">
    <source>
        <dbReference type="ARBA" id="ARBA00004651"/>
    </source>
</evidence>
<dbReference type="OrthoDB" id="9811967at2"/>
<keyword evidence="11" id="KW-1185">Reference proteome</keyword>
<sequence length="331" mass="34801">MLLADPGSVAPLVHLFLALLLDAAVGDPPLLWRLVPHPVVLCGRLITFFDRRLNRPERSEMARRLRGCFTVLAVVLAAGAVGAVLAWIAGRLRAGPAIEVLAIAILVSQRSLFDHVAAVATALDQGGTEAGRAAVAHIVGRSPESLDEHGVARAAIESLAENFSDGVAAPVFWTLLFGLPGLFVYKAVNTMDSMIGHRTPQYRAFGWAAARLDDVLNLVPARLAGLLVAAAAAVTPAARPGSALVTMVRDAGKHRSPNAGWPEAAMAGALGLALCGPRRYPGLVVDAPWIGQGRARADSGDIGRALMVYVRACALLIGAIGLAAVILWWRR</sequence>
<dbReference type="Proteomes" id="UP000278222">
    <property type="component" value="Unassembled WGS sequence"/>
</dbReference>
<dbReference type="GO" id="GO:0009236">
    <property type="term" value="P:cobalamin biosynthetic process"/>
    <property type="evidence" value="ECO:0007669"/>
    <property type="project" value="UniProtKB-UniRule"/>
</dbReference>
<keyword evidence="7 9" id="KW-1133">Transmembrane helix</keyword>
<evidence type="ECO:0000313" key="11">
    <source>
        <dbReference type="Proteomes" id="UP000278222"/>
    </source>
</evidence>
<dbReference type="InterPro" id="IPR004485">
    <property type="entry name" value="Cobalamin_biosynth_CobD/CbiB"/>
</dbReference>
<dbReference type="NCBIfam" id="TIGR00380">
    <property type="entry name" value="cobal_cbiB"/>
    <property type="match status" value="1"/>
</dbReference>
<comment type="pathway">
    <text evidence="2 9">Cofactor biosynthesis; adenosylcobalamin biosynthesis.</text>
</comment>
<organism evidence="10 11">
    <name type="scientific">Stella humosa</name>
    <dbReference type="NCBI Taxonomy" id="94"/>
    <lineage>
        <taxon>Bacteria</taxon>
        <taxon>Pseudomonadati</taxon>
        <taxon>Pseudomonadota</taxon>
        <taxon>Alphaproteobacteria</taxon>
        <taxon>Rhodospirillales</taxon>
        <taxon>Stellaceae</taxon>
        <taxon>Stella</taxon>
    </lineage>
</organism>
<dbReference type="HAMAP" id="MF_00024">
    <property type="entry name" value="CobD_CbiB"/>
    <property type="match status" value="1"/>
</dbReference>